<sequence length="198" mass="21060">MPRLYLASGSPRRRELLEQIGVPFERLSAEINEAVLPGETADAYVERLARSKAQAGLALLSGDTVDCVLGADTSVVLDGHILGKPESREHGMAMLVRLSGKTHTVLTAVAVASKDLCLARVVSSEVTFRPISEAERQAYWASSEPADKAGGYGIQGLGAVFVQHIAGSYSSIVGLPLCETAELLSTFGIPCWQPNVPR</sequence>
<keyword evidence="8" id="KW-1185">Reference proteome</keyword>
<dbReference type="NCBIfam" id="TIGR00172">
    <property type="entry name" value="maf"/>
    <property type="match status" value="1"/>
</dbReference>
<dbReference type="SUPFAM" id="SSF52972">
    <property type="entry name" value="ITPase-like"/>
    <property type="match status" value="1"/>
</dbReference>
<dbReference type="InterPro" id="IPR029001">
    <property type="entry name" value="ITPase-like_fam"/>
</dbReference>
<keyword evidence="3 4" id="KW-0546">Nucleotide metabolism</keyword>
<dbReference type="Proteomes" id="UP000626180">
    <property type="component" value="Unassembled WGS sequence"/>
</dbReference>
<keyword evidence="4" id="KW-0963">Cytoplasm</keyword>
<proteinExistence type="inferred from homology"/>
<dbReference type="PIRSF" id="PIRSF006305">
    <property type="entry name" value="Maf"/>
    <property type="match status" value="1"/>
</dbReference>
<comment type="similarity">
    <text evidence="4">Belongs to the Maf family. YhdE subfamily.</text>
</comment>
<dbReference type="EC" id="3.6.1.9" evidence="4"/>
<gene>
    <name evidence="6" type="primary">yhdE</name>
    <name evidence="5" type="synonym">maf</name>
    <name evidence="5" type="ORF">IRZ65_01845</name>
    <name evidence="6" type="ORF">NCTC11842_03663</name>
</gene>
<evidence type="ECO:0000313" key="7">
    <source>
        <dbReference type="Proteomes" id="UP000250443"/>
    </source>
</evidence>
<dbReference type="Pfam" id="PF02545">
    <property type="entry name" value="Maf"/>
    <property type="match status" value="1"/>
</dbReference>
<comment type="caution">
    <text evidence="4">Lacks conserved residue(s) required for the propagation of feature annotation.</text>
</comment>
<dbReference type="Gene3D" id="3.90.950.10">
    <property type="match status" value="1"/>
</dbReference>
<organism evidence="6 7">
    <name type="scientific">Pseudomonas luteola</name>
    <dbReference type="NCBI Taxonomy" id="47886"/>
    <lineage>
        <taxon>Bacteria</taxon>
        <taxon>Pseudomonadati</taxon>
        <taxon>Pseudomonadota</taxon>
        <taxon>Gammaproteobacteria</taxon>
        <taxon>Pseudomonadales</taxon>
        <taxon>Pseudomonadaceae</taxon>
        <taxon>Pseudomonas</taxon>
    </lineage>
</organism>
<evidence type="ECO:0000256" key="2">
    <source>
        <dbReference type="ARBA" id="ARBA00022801"/>
    </source>
</evidence>
<dbReference type="GO" id="GO:0005737">
    <property type="term" value="C:cytoplasm"/>
    <property type="evidence" value="ECO:0007669"/>
    <property type="project" value="UniProtKB-SubCell"/>
</dbReference>
<dbReference type="GO" id="GO:0009117">
    <property type="term" value="P:nucleotide metabolic process"/>
    <property type="evidence" value="ECO:0007669"/>
    <property type="project" value="UniProtKB-KW"/>
</dbReference>
<reference evidence="6 7" key="1">
    <citation type="submission" date="2018-06" db="EMBL/GenBank/DDBJ databases">
        <authorList>
            <consortium name="Pathogen Informatics"/>
            <person name="Doyle S."/>
        </authorList>
    </citation>
    <scope>NUCLEOTIDE SEQUENCE [LARGE SCALE GENOMIC DNA]</scope>
    <source>
        <strain evidence="6 7">NCTC11842</strain>
    </source>
</reference>
<evidence type="ECO:0000256" key="4">
    <source>
        <dbReference type="HAMAP-Rule" id="MF_00528"/>
    </source>
</evidence>
<dbReference type="EMBL" id="UAUF01000013">
    <property type="protein sequence ID" value="SPZ10077.1"/>
    <property type="molecule type" value="Genomic_DNA"/>
</dbReference>
<protein>
    <recommendedName>
        <fullName evidence="4">dTTP/UTP pyrophosphatase</fullName>
        <shortName evidence="4">dTTPase/UTPase</shortName>
        <ecNumber evidence="4">3.6.1.9</ecNumber>
    </recommendedName>
    <alternativeName>
        <fullName evidence="4">Nucleoside triphosphate pyrophosphatase</fullName>
    </alternativeName>
    <alternativeName>
        <fullName evidence="4">Nucleotide pyrophosphatase</fullName>
        <shortName evidence="4">Nucleotide PPase</shortName>
    </alternativeName>
</protein>
<dbReference type="GO" id="GO:0047429">
    <property type="term" value="F:nucleoside triphosphate diphosphatase activity"/>
    <property type="evidence" value="ECO:0007669"/>
    <property type="project" value="UniProtKB-EC"/>
</dbReference>
<reference evidence="5 8" key="2">
    <citation type="submission" date="2020-10" db="EMBL/GenBank/DDBJ databases">
        <title>Genome sequences of Pseudomonas isolates.</title>
        <authorList>
            <person name="Wessels L."/>
            <person name="Reich F."/>
            <person name="Hammerl J."/>
        </authorList>
    </citation>
    <scope>NUCLEOTIDE SEQUENCE [LARGE SCALE GENOMIC DNA]</scope>
    <source>
        <strain evidence="5 8">20-MO00624-0</strain>
    </source>
</reference>
<evidence type="ECO:0000313" key="8">
    <source>
        <dbReference type="Proteomes" id="UP000626180"/>
    </source>
</evidence>
<name>A0A2X2CPG7_PSELU</name>
<accession>A0A2X2CPG7</accession>
<evidence type="ECO:0000256" key="1">
    <source>
        <dbReference type="ARBA" id="ARBA00001968"/>
    </source>
</evidence>
<feature type="site" description="Important for substrate specificity" evidence="4">
    <location>
        <position position="155"/>
    </location>
</feature>
<keyword evidence="2 4" id="KW-0378">Hydrolase</keyword>
<comment type="catalytic activity">
    <reaction evidence="4">
        <text>dTTP + H2O = dTMP + diphosphate + H(+)</text>
        <dbReference type="Rhea" id="RHEA:28534"/>
        <dbReference type="ChEBI" id="CHEBI:15377"/>
        <dbReference type="ChEBI" id="CHEBI:15378"/>
        <dbReference type="ChEBI" id="CHEBI:33019"/>
        <dbReference type="ChEBI" id="CHEBI:37568"/>
        <dbReference type="ChEBI" id="CHEBI:63528"/>
        <dbReference type="EC" id="3.6.1.9"/>
    </reaction>
</comment>
<dbReference type="AlphaFoldDB" id="A0A2X2CPG7"/>
<feature type="active site" description="Proton acceptor" evidence="4">
    <location>
        <position position="72"/>
    </location>
</feature>
<comment type="cofactor">
    <cofactor evidence="1 4">
        <name>a divalent metal cation</name>
        <dbReference type="ChEBI" id="CHEBI:60240"/>
    </cofactor>
</comment>
<feature type="site" description="Important for substrate specificity" evidence="4">
    <location>
        <position position="12"/>
    </location>
</feature>
<evidence type="ECO:0000313" key="6">
    <source>
        <dbReference type="EMBL" id="SPZ10077.1"/>
    </source>
</evidence>
<comment type="catalytic activity">
    <reaction evidence="4">
        <text>UTP + H2O = UMP + diphosphate + H(+)</text>
        <dbReference type="Rhea" id="RHEA:29395"/>
        <dbReference type="ChEBI" id="CHEBI:15377"/>
        <dbReference type="ChEBI" id="CHEBI:15378"/>
        <dbReference type="ChEBI" id="CHEBI:33019"/>
        <dbReference type="ChEBI" id="CHEBI:46398"/>
        <dbReference type="ChEBI" id="CHEBI:57865"/>
        <dbReference type="EC" id="3.6.1.9"/>
    </reaction>
</comment>
<dbReference type="Proteomes" id="UP000250443">
    <property type="component" value="Unassembled WGS sequence"/>
</dbReference>
<feature type="site" description="Important for substrate specificity" evidence="4">
    <location>
        <position position="73"/>
    </location>
</feature>
<evidence type="ECO:0000313" key="5">
    <source>
        <dbReference type="EMBL" id="MBF8639427.1"/>
    </source>
</evidence>
<comment type="function">
    <text evidence="4">Nucleoside triphosphate pyrophosphatase that hydrolyzes dTTP and UTP. May have a dual role in cell division arrest and in preventing the incorporation of modified nucleotides into cellular nucleic acids.</text>
</comment>
<dbReference type="CDD" id="cd00555">
    <property type="entry name" value="Maf"/>
    <property type="match status" value="1"/>
</dbReference>
<dbReference type="InterPro" id="IPR003697">
    <property type="entry name" value="Maf-like"/>
</dbReference>
<dbReference type="RefSeq" id="WP_010797271.1">
    <property type="nucleotide sequence ID" value="NZ_CP069262.1"/>
</dbReference>
<evidence type="ECO:0000256" key="3">
    <source>
        <dbReference type="ARBA" id="ARBA00023080"/>
    </source>
</evidence>
<dbReference type="PANTHER" id="PTHR43213:SF5">
    <property type="entry name" value="BIFUNCTIONAL DTTP_UTP PYROPHOSPHATASE_METHYLTRANSFERASE PROTEIN-RELATED"/>
    <property type="match status" value="1"/>
</dbReference>
<dbReference type="EMBL" id="JADMCD010000001">
    <property type="protein sequence ID" value="MBF8639427.1"/>
    <property type="molecule type" value="Genomic_DNA"/>
</dbReference>
<comment type="subcellular location">
    <subcellularLocation>
        <location evidence="4">Cytoplasm</location>
    </subcellularLocation>
</comment>
<dbReference type="PANTHER" id="PTHR43213">
    <property type="entry name" value="BIFUNCTIONAL DTTP/UTP PYROPHOSPHATASE/METHYLTRANSFERASE PROTEIN-RELATED"/>
    <property type="match status" value="1"/>
</dbReference>
<dbReference type="HAMAP" id="MF_00528">
    <property type="entry name" value="Maf"/>
    <property type="match status" value="1"/>
</dbReference>